<keyword evidence="2" id="KW-0175">Coiled coil</keyword>
<name>A0A1M5P3R3_9FIRM</name>
<gene>
    <name evidence="4" type="ORF">SAMN04488530_11266</name>
</gene>
<dbReference type="EMBL" id="FQWX01000012">
    <property type="protein sequence ID" value="SHG95823.1"/>
    <property type="molecule type" value="Genomic_DNA"/>
</dbReference>
<feature type="coiled-coil region" evidence="2">
    <location>
        <begin position="123"/>
        <end position="150"/>
    </location>
</feature>
<feature type="domain" description="Mannosyl-glycoprotein endo-beta-N-acetylglucosamidase-like" evidence="3">
    <location>
        <begin position="154"/>
        <end position="315"/>
    </location>
</feature>
<dbReference type="Pfam" id="PF01832">
    <property type="entry name" value="Glucosaminidase"/>
    <property type="match status" value="1"/>
</dbReference>
<dbReference type="InterPro" id="IPR002901">
    <property type="entry name" value="MGlyc_endo_b_GlcNAc-like_dom"/>
</dbReference>
<evidence type="ECO:0000259" key="3">
    <source>
        <dbReference type="SMART" id="SM00047"/>
    </source>
</evidence>
<reference evidence="5" key="1">
    <citation type="submission" date="2016-11" db="EMBL/GenBank/DDBJ databases">
        <authorList>
            <person name="Varghese N."/>
            <person name="Submissions S."/>
        </authorList>
    </citation>
    <scope>NUCLEOTIDE SEQUENCE [LARGE SCALE GENOMIC DNA]</scope>
    <source>
        <strain evidence="5">DSM 2635</strain>
    </source>
</reference>
<proteinExistence type="predicted"/>
<keyword evidence="5" id="KW-1185">Reference proteome</keyword>
<evidence type="ECO:0000313" key="5">
    <source>
        <dbReference type="Proteomes" id="UP000243255"/>
    </source>
</evidence>
<dbReference type="AlphaFoldDB" id="A0A1M5P3R3"/>
<dbReference type="Gene3D" id="1.10.530.10">
    <property type="match status" value="1"/>
</dbReference>
<evidence type="ECO:0000256" key="2">
    <source>
        <dbReference type="SAM" id="Coils"/>
    </source>
</evidence>
<dbReference type="InterPro" id="IPR051056">
    <property type="entry name" value="Glycosyl_Hydrolase_73"/>
</dbReference>
<protein>
    <submittedName>
        <fullName evidence="4">Flagellum-specific peptidoglycan hydrolase FlgJ</fullName>
    </submittedName>
</protein>
<dbReference type="OrthoDB" id="977752at2"/>
<dbReference type="PANTHER" id="PTHR33308">
    <property type="entry name" value="PEPTIDOGLYCAN HYDROLASE FLGJ"/>
    <property type="match status" value="1"/>
</dbReference>
<dbReference type="STRING" id="1121321.SAMN04488530_11266"/>
<accession>A0A1M5P3R3</accession>
<dbReference type="RefSeq" id="WP_073125795.1">
    <property type="nucleotide sequence ID" value="NZ_BAABCH010000099.1"/>
</dbReference>
<dbReference type="Proteomes" id="UP000243255">
    <property type="component" value="Unassembled WGS sequence"/>
</dbReference>
<keyword evidence="1 4" id="KW-0378">Hydrolase</keyword>
<dbReference type="SMART" id="SM00047">
    <property type="entry name" value="LYZ2"/>
    <property type="match status" value="1"/>
</dbReference>
<dbReference type="GO" id="GO:0004040">
    <property type="term" value="F:amidase activity"/>
    <property type="evidence" value="ECO:0007669"/>
    <property type="project" value="InterPro"/>
</dbReference>
<sequence>MGKSIGKYVTKRKRTNYKLRKISTTLLVVLSIVTFIKISKTLGSLYKGRNVENSKIEFYMSVADEIGEKRVQVNWQELLALDMVINDGDLTNIRKKDTLNLGEKFIEKQTSLKGETVYKIKSLDEVADKLNFSKEQKTQLNKNIDNLKYTSLSKETLNENSSKIIFINQIKGVAIENYNKYGILPSITVGQAILESGWGKSELTKRGNNLFGIKADDRWKGDKLELETSENYDDKLVASFREYSSLTDSIRDHGKFLAKNQRYTEHGLFESYHYTTQAQALEDAGYSTKTNEKGENIYADMLIEIIRNYNLQLLDHSVELTKGYCK</sequence>
<organism evidence="4 5">
    <name type="scientific">Asaccharospora irregularis DSM 2635</name>
    <dbReference type="NCBI Taxonomy" id="1121321"/>
    <lineage>
        <taxon>Bacteria</taxon>
        <taxon>Bacillati</taxon>
        <taxon>Bacillota</taxon>
        <taxon>Clostridia</taxon>
        <taxon>Peptostreptococcales</taxon>
        <taxon>Peptostreptococcaceae</taxon>
        <taxon>Asaccharospora</taxon>
    </lineage>
</organism>
<evidence type="ECO:0000256" key="1">
    <source>
        <dbReference type="ARBA" id="ARBA00022801"/>
    </source>
</evidence>
<dbReference type="PANTHER" id="PTHR33308:SF9">
    <property type="entry name" value="PEPTIDOGLYCAN HYDROLASE FLGJ"/>
    <property type="match status" value="1"/>
</dbReference>
<evidence type="ECO:0000313" key="4">
    <source>
        <dbReference type="EMBL" id="SHG95823.1"/>
    </source>
</evidence>